<evidence type="ECO:0000313" key="2">
    <source>
        <dbReference type="Proteomes" id="UP000625711"/>
    </source>
</evidence>
<name>A0A834M9P5_RHYFE</name>
<protein>
    <submittedName>
        <fullName evidence="1">Uncharacterized protein</fullName>
    </submittedName>
</protein>
<evidence type="ECO:0000313" key="1">
    <source>
        <dbReference type="EMBL" id="KAF7276986.1"/>
    </source>
</evidence>
<comment type="caution">
    <text evidence="1">The sequence shown here is derived from an EMBL/GenBank/DDBJ whole genome shotgun (WGS) entry which is preliminary data.</text>
</comment>
<reference evidence="1" key="1">
    <citation type="submission" date="2020-08" db="EMBL/GenBank/DDBJ databases">
        <title>Genome sequencing and assembly of the red palm weevil Rhynchophorus ferrugineus.</title>
        <authorList>
            <person name="Dias G.B."/>
            <person name="Bergman C.M."/>
            <person name="Manee M."/>
        </authorList>
    </citation>
    <scope>NUCLEOTIDE SEQUENCE</scope>
    <source>
        <strain evidence="1">AA-2017</strain>
        <tissue evidence="1">Whole larva</tissue>
    </source>
</reference>
<dbReference type="EMBL" id="JAACXV010004760">
    <property type="protein sequence ID" value="KAF7276986.1"/>
    <property type="molecule type" value="Genomic_DNA"/>
</dbReference>
<proteinExistence type="predicted"/>
<keyword evidence="2" id="KW-1185">Reference proteome</keyword>
<dbReference type="Proteomes" id="UP000625711">
    <property type="component" value="Unassembled WGS sequence"/>
</dbReference>
<feature type="non-terminal residue" evidence="1">
    <location>
        <position position="56"/>
    </location>
</feature>
<accession>A0A834M9P5</accession>
<sequence>MFVDVLACFSNAKWDGVRACCVTENNFVRESSAGSRSGEGTRDFAVEGARKVVVFT</sequence>
<gene>
    <name evidence="1" type="ORF">GWI33_009586</name>
</gene>
<organism evidence="1 2">
    <name type="scientific">Rhynchophorus ferrugineus</name>
    <name type="common">Red palm weevil</name>
    <name type="synonym">Curculio ferrugineus</name>
    <dbReference type="NCBI Taxonomy" id="354439"/>
    <lineage>
        <taxon>Eukaryota</taxon>
        <taxon>Metazoa</taxon>
        <taxon>Ecdysozoa</taxon>
        <taxon>Arthropoda</taxon>
        <taxon>Hexapoda</taxon>
        <taxon>Insecta</taxon>
        <taxon>Pterygota</taxon>
        <taxon>Neoptera</taxon>
        <taxon>Endopterygota</taxon>
        <taxon>Coleoptera</taxon>
        <taxon>Polyphaga</taxon>
        <taxon>Cucujiformia</taxon>
        <taxon>Curculionidae</taxon>
        <taxon>Dryophthorinae</taxon>
        <taxon>Rhynchophorus</taxon>
    </lineage>
</organism>
<dbReference type="AlphaFoldDB" id="A0A834M9P5"/>